<sequence length="79" mass="9290">MSKGAYKLKGNRREIANIANTLMRKKNETKKYRGKFQERDDKLLTFIQSILFEELALSLDTTSEVISKKITKFIIENEY</sequence>
<gene>
    <name evidence="1" type="ORF">SDC9_133984</name>
</gene>
<reference evidence="1" key="1">
    <citation type="submission" date="2019-08" db="EMBL/GenBank/DDBJ databases">
        <authorList>
            <person name="Kucharzyk K."/>
            <person name="Murdoch R.W."/>
            <person name="Higgins S."/>
            <person name="Loffler F."/>
        </authorList>
    </citation>
    <scope>NUCLEOTIDE SEQUENCE</scope>
</reference>
<dbReference type="InterPro" id="IPR042215">
    <property type="entry name" value="CarD-like_C"/>
</dbReference>
<name>A0A645DC41_9ZZZZ</name>
<organism evidence="1">
    <name type="scientific">bioreactor metagenome</name>
    <dbReference type="NCBI Taxonomy" id="1076179"/>
    <lineage>
        <taxon>unclassified sequences</taxon>
        <taxon>metagenomes</taxon>
        <taxon>ecological metagenomes</taxon>
    </lineage>
</organism>
<dbReference type="EMBL" id="VSSQ01034823">
    <property type="protein sequence ID" value="MPM86891.1"/>
    <property type="molecule type" value="Genomic_DNA"/>
</dbReference>
<proteinExistence type="predicted"/>
<evidence type="ECO:0000313" key="1">
    <source>
        <dbReference type="EMBL" id="MPM86891.1"/>
    </source>
</evidence>
<dbReference type="AlphaFoldDB" id="A0A645DC41"/>
<accession>A0A645DC41</accession>
<dbReference type="Gene3D" id="1.20.58.1290">
    <property type="entry name" value="CarD-like, C-terminal domain"/>
    <property type="match status" value="1"/>
</dbReference>
<comment type="caution">
    <text evidence="1">The sequence shown here is derived from an EMBL/GenBank/DDBJ whole genome shotgun (WGS) entry which is preliminary data.</text>
</comment>
<protein>
    <submittedName>
        <fullName evidence="1">Uncharacterized protein</fullName>
    </submittedName>
</protein>